<feature type="signal peptide" evidence="1">
    <location>
        <begin position="1"/>
        <end position="25"/>
    </location>
</feature>
<evidence type="ECO:0000256" key="1">
    <source>
        <dbReference type="SAM" id="SignalP"/>
    </source>
</evidence>
<comment type="caution">
    <text evidence="2">The sequence shown here is derived from an EMBL/GenBank/DDBJ whole genome shotgun (WGS) entry which is preliminary data.</text>
</comment>
<protein>
    <submittedName>
        <fullName evidence="2">Uncharacterized protein</fullName>
    </submittedName>
</protein>
<keyword evidence="3" id="KW-1185">Reference proteome</keyword>
<evidence type="ECO:0000313" key="3">
    <source>
        <dbReference type="Proteomes" id="UP001500888"/>
    </source>
</evidence>
<sequence length="358" mass="37908">MGILSRGTAAAVAFFVITGSAAAHAVAPTGQWSVVHNDRRDSYDAVTVTPGGAVWVAGTRRPDRGSTGAESLLLKGGRSAFKRVTGPGFRVKRLTSASDTRVWAFGTSRYARWDGKRWQVKRWRHGRVDRAYAIGENLWVIENSSTFPSAGKAGWKARSTLRRLSGSVWRKVHTPIVVKGLDGKWAAGSVRGTAALARWTGTAWRAVALPAIPSAHSGQISELTDVAVDGETGRVMAVGWVAWPCGSAKRSFCGETLLLTGYLGSFNFEVRGEPGIQPRAQAEPDGRGGAWIVYNAKGGGSKFLHIGVDGVEPGAFPTPPIRNASVRDLALQLESGGSVWAVGAAPSGGSGAIWAYSR</sequence>
<organism evidence="2 3">
    <name type="scientific">Sphaerisporangium flaviroseum</name>
    <dbReference type="NCBI Taxonomy" id="509199"/>
    <lineage>
        <taxon>Bacteria</taxon>
        <taxon>Bacillati</taxon>
        <taxon>Actinomycetota</taxon>
        <taxon>Actinomycetes</taxon>
        <taxon>Streptosporangiales</taxon>
        <taxon>Streptosporangiaceae</taxon>
        <taxon>Sphaerisporangium</taxon>
    </lineage>
</organism>
<evidence type="ECO:0000313" key="2">
    <source>
        <dbReference type="EMBL" id="GAA3833584.1"/>
    </source>
</evidence>
<name>A0ABP7J342_9ACTN</name>
<reference evidence="3" key="1">
    <citation type="journal article" date="2019" name="Int. J. Syst. Evol. Microbiol.">
        <title>The Global Catalogue of Microorganisms (GCM) 10K type strain sequencing project: providing services to taxonomists for standard genome sequencing and annotation.</title>
        <authorList>
            <consortium name="The Broad Institute Genomics Platform"/>
            <consortium name="The Broad Institute Genome Sequencing Center for Infectious Disease"/>
            <person name="Wu L."/>
            <person name="Ma J."/>
        </authorList>
    </citation>
    <scope>NUCLEOTIDE SEQUENCE [LARGE SCALE GENOMIC DNA]</scope>
    <source>
        <strain evidence="3">JCM 16908</strain>
    </source>
</reference>
<keyword evidence="1" id="KW-0732">Signal</keyword>
<proteinExistence type="predicted"/>
<dbReference type="Proteomes" id="UP001500888">
    <property type="component" value="Unassembled WGS sequence"/>
</dbReference>
<accession>A0ABP7J342</accession>
<dbReference type="EMBL" id="BAAAZR010000035">
    <property type="protein sequence ID" value="GAA3833584.1"/>
    <property type="molecule type" value="Genomic_DNA"/>
</dbReference>
<feature type="chain" id="PRO_5045163163" evidence="1">
    <location>
        <begin position="26"/>
        <end position="358"/>
    </location>
</feature>
<gene>
    <name evidence="2" type="ORF">GCM10022226_63670</name>
</gene>